<organism evidence="7 8">
    <name type="scientific">Streptomyces alboniger</name>
    <dbReference type="NCBI Taxonomy" id="132473"/>
    <lineage>
        <taxon>Bacteria</taxon>
        <taxon>Bacillati</taxon>
        <taxon>Actinomycetota</taxon>
        <taxon>Actinomycetes</taxon>
        <taxon>Kitasatosporales</taxon>
        <taxon>Streptomycetaceae</taxon>
        <taxon>Streptomyces</taxon>
        <taxon>Streptomyces aurantiacus group</taxon>
    </lineage>
</organism>
<dbReference type="KEGG" id="salw:CP975_00345"/>
<protein>
    <submittedName>
        <fullName evidence="7">DUF1205 domain-containing protein</fullName>
    </submittedName>
</protein>
<dbReference type="SUPFAM" id="SSF53756">
    <property type="entry name" value="UDP-Glycosyltransferase/glycogen phosphorylase"/>
    <property type="match status" value="1"/>
</dbReference>
<name>A0A5J6HGJ1_STRAD</name>
<dbReference type="GO" id="GO:0017000">
    <property type="term" value="P:antibiotic biosynthetic process"/>
    <property type="evidence" value="ECO:0007669"/>
    <property type="project" value="UniProtKB-ARBA"/>
</dbReference>
<evidence type="ECO:0000259" key="6">
    <source>
        <dbReference type="Pfam" id="PF21036"/>
    </source>
</evidence>
<reference evidence="7 8" key="1">
    <citation type="submission" date="2017-09" db="EMBL/GenBank/DDBJ databases">
        <authorList>
            <person name="Lee N."/>
            <person name="Cho B.-K."/>
        </authorList>
    </citation>
    <scope>NUCLEOTIDE SEQUENCE [LARGE SCALE GENOMIC DNA]</scope>
    <source>
        <strain evidence="7 8">ATCC 12461</strain>
    </source>
</reference>
<dbReference type="GO" id="GO:0016758">
    <property type="term" value="F:hexosyltransferase activity"/>
    <property type="evidence" value="ECO:0007669"/>
    <property type="project" value="UniProtKB-ARBA"/>
</dbReference>
<gene>
    <name evidence="7" type="ORF">CP975_00345</name>
</gene>
<sequence length="496" mass="55207">MTSLAPMGPAASVGTTAWAGLCPPLRSPRPPERRPAGQGRLKTGFRHAAQGWRYPAVGKGAGAVRVLIVSWPWRTHFQPMVPLGWAFQAAGHEVRVASSPDLAESLTASGLTAVVAGPGDVLKTMYEQFTEEQVELVRMLEQLGSRDDFFFDFASATKEALTWDRLRLRTRYFTQILQGVNDAMVEELVDYCRWWKPDLVVWEWMSHAGAIVARATGAASARIRSEIDVDAWSRRAFLRLRKEQAPHRREDALADWLGGWAAKFGTSFSEEMVTGHFTIEHMLGSMRLDSDVPHLPLRYVSYHGPAVIAHWARSTPKKPRVLATFGISQKKGREYQAVSVRQLQQILDCLADLDIELVVTAPEKVRRNLSRIPSNAMLTEFVPLHAVVPTCSAVIHHGGIPAFMESIASGVPQLMVGRVVGDIDLRAPLLEAARGGLYIPRPHLCGQRVRECLVRLLEEPAFKEGAQRLRREQATQPAPSELVAELEKLTARYRAR</sequence>
<dbReference type="AlphaFoldDB" id="A0A5J6HGJ1"/>
<evidence type="ECO:0000259" key="5">
    <source>
        <dbReference type="Pfam" id="PF06722"/>
    </source>
</evidence>
<proteinExistence type="inferred from homology"/>
<dbReference type="InterPro" id="IPR002213">
    <property type="entry name" value="UDP_glucos_trans"/>
</dbReference>
<dbReference type="InterPro" id="IPR010610">
    <property type="entry name" value="EryCIII-like_C"/>
</dbReference>
<feature type="region of interest" description="Disordered" evidence="4">
    <location>
        <begin position="21"/>
        <end position="41"/>
    </location>
</feature>
<keyword evidence="3" id="KW-0808">Transferase</keyword>
<evidence type="ECO:0000256" key="4">
    <source>
        <dbReference type="SAM" id="MobiDB-lite"/>
    </source>
</evidence>
<dbReference type="EMBL" id="CP023695">
    <property type="protein sequence ID" value="QEV16175.1"/>
    <property type="molecule type" value="Genomic_DNA"/>
</dbReference>
<feature type="domain" description="Erythromycin biosynthesis protein CIII-like N-terminal" evidence="6">
    <location>
        <begin position="85"/>
        <end position="326"/>
    </location>
</feature>
<dbReference type="Pfam" id="PF06722">
    <property type="entry name" value="EryCIII-like_C"/>
    <property type="match status" value="1"/>
</dbReference>
<accession>A0A5J6HGJ1</accession>
<dbReference type="Proteomes" id="UP000326553">
    <property type="component" value="Chromosome"/>
</dbReference>
<evidence type="ECO:0000256" key="1">
    <source>
        <dbReference type="ARBA" id="ARBA00006962"/>
    </source>
</evidence>
<feature type="domain" description="Erythromycin biosynthesis protein CIII-like C-terminal" evidence="5">
    <location>
        <begin position="345"/>
        <end position="489"/>
    </location>
</feature>
<dbReference type="OrthoDB" id="3863369at2"/>
<dbReference type="GO" id="GO:0008194">
    <property type="term" value="F:UDP-glycosyltransferase activity"/>
    <property type="evidence" value="ECO:0007669"/>
    <property type="project" value="InterPro"/>
</dbReference>
<dbReference type="PANTHER" id="PTHR48050:SF13">
    <property type="entry name" value="STEROL 3-BETA-GLUCOSYLTRANSFERASE UGT80A2"/>
    <property type="match status" value="1"/>
</dbReference>
<dbReference type="CDD" id="cd03784">
    <property type="entry name" value="GT1_Gtf-like"/>
    <property type="match status" value="1"/>
</dbReference>
<keyword evidence="8" id="KW-1185">Reference proteome</keyword>
<keyword evidence="2" id="KW-0328">Glycosyltransferase</keyword>
<evidence type="ECO:0000256" key="2">
    <source>
        <dbReference type="ARBA" id="ARBA00022676"/>
    </source>
</evidence>
<dbReference type="Pfam" id="PF21036">
    <property type="entry name" value="EryCIII-like_N"/>
    <property type="match status" value="1"/>
</dbReference>
<evidence type="ECO:0000313" key="8">
    <source>
        <dbReference type="Proteomes" id="UP000326553"/>
    </source>
</evidence>
<comment type="similarity">
    <text evidence="1">Belongs to the glycosyltransferase 28 family.</text>
</comment>
<evidence type="ECO:0000313" key="7">
    <source>
        <dbReference type="EMBL" id="QEV16175.1"/>
    </source>
</evidence>
<dbReference type="InterPro" id="IPR048284">
    <property type="entry name" value="EryCIII-like_N"/>
</dbReference>
<dbReference type="PANTHER" id="PTHR48050">
    <property type="entry name" value="STEROL 3-BETA-GLUCOSYLTRANSFERASE"/>
    <property type="match status" value="1"/>
</dbReference>
<evidence type="ECO:0000256" key="3">
    <source>
        <dbReference type="ARBA" id="ARBA00022679"/>
    </source>
</evidence>
<dbReference type="Gene3D" id="3.40.50.2000">
    <property type="entry name" value="Glycogen Phosphorylase B"/>
    <property type="match status" value="2"/>
</dbReference>
<dbReference type="InterPro" id="IPR050426">
    <property type="entry name" value="Glycosyltransferase_28"/>
</dbReference>